<dbReference type="Proteomes" id="UP000244089">
    <property type="component" value="Unassembled WGS sequence"/>
</dbReference>
<evidence type="ECO:0000313" key="3">
    <source>
        <dbReference type="Proteomes" id="UP000244089"/>
    </source>
</evidence>
<evidence type="ECO:0000313" key="2">
    <source>
        <dbReference type="EMBL" id="PTV93924.1"/>
    </source>
</evidence>
<protein>
    <submittedName>
        <fullName evidence="2">Nucleotidyltransferase-like protein</fullName>
    </submittedName>
</protein>
<organism evidence="2 3">
    <name type="scientific">Halanaerobium saccharolyticum</name>
    <dbReference type="NCBI Taxonomy" id="43595"/>
    <lineage>
        <taxon>Bacteria</taxon>
        <taxon>Bacillati</taxon>
        <taxon>Bacillota</taxon>
        <taxon>Clostridia</taxon>
        <taxon>Halanaerobiales</taxon>
        <taxon>Halanaerobiaceae</taxon>
        <taxon>Halanaerobium</taxon>
    </lineage>
</organism>
<dbReference type="AlphaFoldDB" id="A0A2T5RGK9"/>
<keyword evidence="2" id="KW-0808">Transferase</keyword>
<accession>A0A2T5RGK9</accession>
<name>A0A2T5RGK9_9FIRM</name>
<dbReference type="SUPFAM" id="SSF81301">
    <property type="entry name" value="Nucleotidyltransferase"/>
    <property type="match status" value="1"/>
</dbReference>
<dbReference type="OrthoDB" id="192359at2"/>
<evidence type="ECO:0000259" key="1">
    <source>
        <dbReference type="Pfam" id="PF18765"/>
    </source>
</evidence>
<dbReference type="InterPro" id="IPR041633">
    <property type="entry name" value="Polbeta"/>
</dbReference>
<dbReference type="GO" id="GO:0016740">
    <property type="term" value="F:transferase activity"/>
    <property type="evidence" value="ECO:0007669"/>
    <property type="project" value="UniProtKB-KW"/>
</dbReference>
<dbReference type="Pfam" id="PF18765">
    <property type="entry name" value="Polbeta"/>
    <property type="match status" value="1"/>
</dbReference>
<gene>
    <name evidence="2" type="ORF">C8C76_13514</name>
</gene>
<proteinExistence type="predicted"/>
<dbReference type="EMBL" id="QAXS01000035">
    <property type="protein sequence ID" value="PTV93924.1"/>
    <property type="molecule type" value="Genomic_DNA"/>
</dbReference>
<dbReference type="InterPro" id="IPR043519">
    <property type="entry name" value="NT_sf"/>
</dbReference>
<sequence>MFKNHKKTIAKLKDKIIWNQEIKAALVCGSVAHGFERENSDLDVMFIISKEDYIKRKKRGELTYFDQELAVAPTEYIDGKYISLDFLLNLRPGSGIQKRQLS</sequence>
<dbReference type="Gene3D" id="3.30.460.10">
    <property type="entry name" value="Beta Polymerase, domain 2"/>
    <property type="match status" value="1"/>
</dbReference>
<dbReference type="RefSeq" id="WP_108141960.1">
    <property type="nucleotide sequence ID" value="NZ_QAXS01000035.1"/>
</dbReference>
<feature type="domain" description="Polymerase beta nucleotidyltransferase" evidence="1">
    <location>
        <begin position="11"/>
        <end position="57"/>
    </location>
</feature>
<reference evidence="2 3" key="1">
    <citation type="submission" date="2018-04" db="EMBL/GenBank/DDBJ databases">
        <title>Subsurface microbial communities from deep shales in Ohio and West Virginia, USA.</title>
        <authorList>
            <person name="Wrighton K."/>
        </authorList>
    </citation>
    <scope>NUCLEOTIDE SEQUENCE [LARGE SCALE GENOMIC DNA]</scope>
    <source>
        <strain evidence="2 3">WC1</strain>
    </source>
</reference>
<comment type="caution">
    <text evidence="2">The sequence shown here is derived from an EMBL/GenBank/DDBJ whole genome shotgun (WGS) entry which is preliminary data.</text>
</comment>